<evidence type="ECO:0000313" key="3">
    <source>
        <dbReference type="EMBL" id="MFC1852535.1"/>
    </source>
</evidence>
<dbReference type="InterPro" id="IPR011990">
    <property type="entry name" value="TPR-like_helical_dom_sf"/>
</dbReference>
<keyword evidence="1" id="KW-0812">Transmembrane</keyword>
<organism evidence="3 4">
    <name type="scientific">candidate division CSSED10-310 bacterium</name>
    <dbReference type="NCBI Taxonomy" id="2855610"/>
    <lineage>
        <taxon>Bacteria</taxon>
        <taxon>Bacteria division CSSED10-310</taxon>
    </lineage>
</organism>
<protein>
    <submittedName>
        <fullName evidence="3">Peptidase MA family metallohydrolase</fullName>
    </submittedName>
</protein>
<dbReference type="InterPro" id="IPR039568">
    <property type="entry name" value="Peptidase_MA-like_dom"/>
</dbReference>
<keyword evidence="1" id="KW-0472">Membrane</keyword>
<feature type="transmembrane region" description="Helical" evidence="1">
    <location>
        <begin position="21"/>
        <end position="40"/>
    </location>
</feature>
<comment type="caution">
    <text evidence="3">The sequence shown here is derived from an EMBL/GenBank/DDBJ whole genome shotgun (WGS) entry which is preliminary data.</text>
</comment>
<evidence type="ECO:0000256" key="1">
    <source>
        <dbReference type="SAM" id="Phobius"/>
    </source>
</evidence>
<evidence type="ECO:0000259" key="2">
    <source>
        <dbReference type="Pfam" id="PF13485"/>
    </source>
</evidence>
<reference evidence="3 4" key="1">
    <citation type="submission" date="2024-09" db="EMBL/GenBank/DDBJ databases">
        <title>Laminarin stimulates single cell rates of sulfate reduction while oxygen inhibits transcriptomic activity in coastal marine sediment.</title>
        <authorList>
            <person name="Lindsay M."/>
            <person name="Orcutt B."/>
            <person name="Emerson D."/>
            <person name="Stepanauskas R."/>
            <person name="D'Angelo T."/>
        </authorList>
    </citation>
    <scope>NUCLEOTIDE SEQUENCE [LARGE SCALE GENOMIC DNA]</scope>
    <source>
        <strain evidence="3">SAG AM-311-K15</strain>
    </source>
</reference>
<feature type="domain" description="Peptidase MA-like" evidence="2">
    <location>
        <begin position="247"/>
        <end position="402"/>
    </location>
</feature>
<gene>
    <name evidence="3" type="ORF">ACFL27_20250</name>
</gene>
<dbReference type="SUPFAM" id="SSF48452">
    <property type="entry name" value="TPR-like"/>
    <property type="match status" value="1"/>
</dbReference>
<proteinExistence type="predicted"/>
<keyword evidence="1" id="KW-1133">Transmembrane helix</keyword>
<evidence type="ECO:0000313" key="4">
    <source>
        <dbReference type="Proteomes" id="UP001594351"/>
    </source>
</evidence>
<keyword evidence="4" id="KW-1185">Reference proteome</keyword>
<dbReference type="Pfam" id="PF13485">
    <property type="entry name" value="Peptidase_MA_2"/>
    <property type="match status" value="1"/>
</dbReference>
<dbReference type="EMBL" id="JBHPBY010000327">
    <property type="protein sequence ID" value="MFC1852535.1"/>
    <property type="molecule type" value="Genomic_DNA"/>
</dbReference>
<accession>A0ABV6Z253</accession>
<dbReference type="Proteomes" id="UP001594351">
    <property type="component" value="Unassembled WGS sequence"/>
</dbReference>
<name>A0ABV6Z253_UNCC1</name>
<dbReference type="Gene3D" id="1.25.40.10">
    <property type="entry name" value="Tetratricopeptide repeat domain"/>
    <property type="match status" value="1"/>
</dbReference>
<sequence length="409" mass="46998">MRIKSYHRDVVHDRASVSYPLFRITVKVVMVLFMVCLIFERKAAIASGNSFIQAVIFSCLGTTDGDQSSNSRDGAYRLPHDVKLKLFTRATRHFMDRNFEKALNVFKKLAKLDKQMNVYVGITQYYLEDYGQARDTLQEVLVSAPDDAIALKFLALSFYNLNELEKSLYNVEASLEIRGDTELQAFKNVLKREIKAMKGYGKTERVNFNVVFSKFEHSDTKGIVIDYLEEAYRTIGRQMDFYPPQTVTVILYNEKNFFDITRSPGWAGGLYDGKIRLPIGGITGNEPELKRILFHEYTHALVHALTRRHRCPTWLEEGLAEYLSTQYRSTIGQVIPLSSLENGFPSGDPRIVLMAYLESYSAVTHMVDRYKLFRIKEFLELLGSGEDLNSAFVTNFSISYDRFLETWGK</sequence>